<accession>A0A8X6X3K7</accession>
<feature type="region of interest" description="Disordered" evidence="1">
    <location>
        <begin position="1"/>
        <end position="38"/>
    </location>
</feature>
<name>A0A8X6X3K7_9ARAC</name>
<reference evidence="2" key="1">
    <citation type="submission" date="2020-08" db="EMBL/GenBank/DDBJ databases">
        <title>Multicomponent nature underlies the extraordinary mechanical properties of spider dragline silk.</title>
        <authorList>
            <person name="Kono N."/>
            <person name="Nakamura H."/>
            <person name="Mori M."/>
            <person name="Yoshida Y."/>
            <person name="Ohtoshi R."/>
            <person name="Malay A.D."/>
            <person name="Moran D.A.P."/>
            <person name="Tomita M."/>
            <person name="Numata K."/>
            <person name="Arakawa K."/>
        </authorList>
    </citation>
    <scope>NUCLEOTIDE SEQUENCE</scope>
</reference>
<dbReference type="AlphaFoldDB" id="A0A8X6X3K7"/>
<evidence type="ECO:0000313" key="3">
    <source>
        <dbReference type="Proteomes" id="UP000886998"/>
    </source>
</evidence>
<protein>
    <submittedName>
        <fullName evidence="2">Uncharacterized protein</fullName>
    </submittedName>
</protein>
<dbReference type="Proteomes" id="UP000886998">
    <property type="component" value="Unassembled WGS sequence"/>
</dbReference>
<sequence length="91" mass="10370">MSQRCMGRGRNMGRVYPSHNLSPPERENPVGGMHSFSPVPNDQEWESITLKNLNAVKIFFVTTRDAMMGVTGVNVFPIGKIPSRLRFYRCR</sequence>
<comment type="caution">
    <text evidence="2">The sequence shown here is derived from an EMBL/GenBank/DDBJ whole genome shotgun (WGS) entry which is preliminary data.</text>
</comment>
<keyword evidence="3" id="KW-1185">Reference proteome</keyword>
<organism evidence="2 3">
    <name type="scientific">Trichonephila inaurata madagascariensis</name>
    <dbReference type="NCBI Taxonomy" id="2747483"/>
    <lineage>
        <taxon>Eukaryota</taxon>
        <taxon>Metazoa</taxon>
        <taxon>Ecdysozoa</taxon>
        <taxon>Arthropoda</taxon>
        <taxon>Chelicerata</taxon>
        <taxon>Arachnida</taxon>
        <taxon>Araneae</taxon>
        <taxon>Araneomorphae</taxon>
        <taxon>Entelegynae</taxon>
        <taxon>Araneoidea</taxon>
        <taxon>Nephilidae</taxon>
        <taxon>Trichonephila</taxon>
        <taxon>Trichonephila inaurata</taxon>
    </lineage>
</organism>
<evidence type="ECO:0000313" key="2">
    <source>
        <dbReference type="EMBL" id="GFY45411.1"/>
    </source>
</evidence>
<dbReference type="EMBL" id="BMAV01004842">
    <property type="protein sequence ID" value="GFY45411.1"/>
    <property type="molecule type" value="Genomic_DNA"/>
</dbReference>
<evidence type="ECO:0000256" key="1">
    <source>
        <dbReference type="SAM" id="MobiDB-lite"/>
    </source>
</evidence>
<proteinExistence type="predicted"/>
<gene>
    <name evidence="2" type="ORF">TNIN_387511</name>
</gene>